<gene>
    <name evidence="9" type="ORF">MAR_021330</name>
</gene>
<feature type="domain" description="Fibronectin type-III" evidence="8">
    <location>
        <begin position="521"/>
        <end position="621"/>
    </location>
</feature>
<dbReference type="InterPro" id="IPR036116">
    <property type="entry name" value="FN3_sf"/>
</dbReference>
<dbReference type="PROSITE" id="PS50853">
    <property type="entry name" value="FN3"/>
    <property type="match status" value="1"/>
</dbReference>
<keyword evidence="6" id="KW-0732">Signal</keyword>
<dbReference type="InterPro" id="IPR003961">
    <property type="entry name" value="FN3_dom"/>
</dbReference>
<sequence>MNKHGSFGIFMILVITGIVQSCPSVYPVFFRRPGSQVEIKLTTTIDTNSLRTYQISNGDTLYVSITFFRGIIADETEVNCPKANCELSGNVDNGNFLITLLDLQAAAAGTFQLREINNNVVISCSSLFILGPPTPPTVLSNKDPSVGASVIVTCRSASTTTPSNHGLRLSFNWTIFGQTNPADPRYAYSASRHQLTISNVRKTDSFIVMKCSATEDVIDGYTSENGPNSSMINVTSPFTVTEGFMTTDIACTSDCWPRCINKWYNDTTNVIITKTGTMSLGKPQRSQTGNYTCVAENIDAEYNKRTNPPEVHVDSKNASSDDKVAILKCIAKGVPDHYTYNNWEQRWIGSNLVRNWPSKGLPSLILEDLTYEHSGVYTCSASNGVPRFPNRINNTESSAYIFIKDVPVVLSPTLSKEEILVVLSKLGDTIYVNITVFSNVGGFEASVERTYGSFHPNTISSVISEKKVMLPVFGTLIEEDGYSVDIVIITENEQDFSYYTVRIKNDFKQTTLLIDVRAEGPPTIPTQFTVSKITQNAIETSWFAEFNGGFRQTFVIQISIDEHHWSNASIRIEDIDTLSKIYRHTINNLDHSTKYFLRLYAFNELGTSGFTSALQATTIDTQGMLNINQSITQSID</sequence>
<dbReference type="PANTHER" id="PTHR11640:SF164">
    <property type="entry name" value="MAM DOMAIN-CONTAINING GLYCOSYLPHOSPHATIDYLINOSITOL ANCHOR PROTEIN 1"/>
    <property type="match status" value="1"/>
</dbReference>
<keyword evidence="2" id="KW-0472">Membrane</keyword>
<keyword evidence="3" id="KW-1015">Disulfide bond</keyword>
<evidence type="ECO:0000259" key="7">
    <source>
        <dbReference type="PROSITE" id="PS50835"/>
    </source>
</evidence>
<reference evidence="9" key="1">
    <citation type="submission" date="2022-11" db="EMBL/GenBank/DDBJ databases">
        <title>Centuries of genome instability and evolution in soft-shell clam transmissible cancer (bioRxiv).</title>
        <authorList>
            <person name="Hart S.F.M."/>
            <person name="Yonemitsu M.A."/>
            <person name="Giersch R.M."/>
            <person name="Beal B.F."/>
            <person name="Arriagada G."/>
            <person name="Davis B.W."/>
            <person name="Ostrander E.A."/>
            <person name="Goff S.P."/>
            <person name="Metzger M.J."/>
        </authorList>
    </citation>
    <scope>NUCLEOTIDE SEQUENCE</scope>
    <source>
        <strain evidence="9">MELC-2E11</strain>
        <tissue evidence="9">Siphon/mantle</tissue>
    </source>
</reference>
<evidence type="ECO:0000256" key="6">
    <source>
        <dbReference type="SAM" id="SignalP"/>
    </source>
</evidence>
<dbReference type="SUPFAM" id="SSF48726">
    <property type="entry name" value="Immunoglobulin"/>
    <property type="match status" value="3"/>
</dbReference>
<evidence type="ECO:0000256" key="4">
    <source>
        <dbReference type="ARBA" id="ARBA00023180"/>
    </source>
</evidence>
<dbReference type="InterPro" id="IPR036179">
    <property type="entry name" value="Ig-like_dom_sf"/>
</dbReference>
<evidence type="ECO:0000313" key="9">
    <source>
        <dbReference type="EMBL" id="WAR05961.1"/>
    </source>
</evidence>
<dbReference type="CDD" id="cd00063">
    <property type="entry name" value="FN3"/>
    <property type="match status" value="1"/>
</dbReference>
<dbReference type="InterPro" id="IPR003599">
    <property type="entry name" value="Ig_sub"/>
</dbReference>
<dbReference type="PROSITE" id="PS50835">
    <property type="entry name" value="IG_LIKE"/>
    <property type="match status" value="3"/>
</dbReference>
<feature type="domain" description="Ig-like" evidence="7">
    <location>
        <begin position="309"/>
        <end position="398"/>
    </location>
</feature>
<evidence type="ECO:0000313" key="10">
    <source>
        <dbReference type="Proteomes" id="UP001164746"/>
    </source>
</evidence>
<dbReference type="CDD" id="cd00096">
    <property type="entry name" value="Ig"/>
    <property type="match status" value="1"/>
</dbReference>
<evidence type="ECO:0000256" key="3">
    <source>
        <dbReference type="ARBA" id="ARBA00023157"/>
    </source>
</evidence>
<comment type="subcellular location">
    <subcellularLocation>
        <location evidence="1">Membrane</location>
        <topology evidence="1">Single-pass type I membrane protein</topology>
    </subcellularLocation>
</comment>
<dbReference type="Gene3D" id="2.60.40.10">
    <property type="entry name" value="Immunoglobulins"/>
    <property type="match status" value="3"/>
</dbReference>
<dbReference type="PANTHER" id="PTHR11640">
    <property type="entry name" value="NEPHRIN"/>
    <property type="match status" value="1"/>
</dbReference>
<feature type="domain" description="Ig-like" evidence="7">
    <location>
        <begin position="227"/>
        <end position="297"/>
    </location>
</feature>
<dbReference type="InterPro" id="IPR013783">
    <property type="entry name" value="Ig-like_fold"/>
</dbReference>
<organism evidence="9 10">
    <name type="scientific">Mya arenaria</name>
    <name type="common">Soft-shell clam</name>
    <dbReference type="NCBI Taxonomy" id="6604"/>
    <lineage>
        <taxon>Eukaryota</taxon>
        <taxon>Metazoa</taxon>
        <taxon>Spiralia</taxon>
        <taxon>Lophotrochozoa</taxon>
        <taxon>Mollusca</taxon>
        <taxon>Bivalvia</taxon>
        <taxon>Autobranchia</taxon>
        <taxon>Heteroconchia</taxon>
        <taxon>Euheterodonta</taxon>
        <taxon>Imparidentia</taxon>
        <taxon>Neoheterodontei</taxon>
        <taxon>Myida</taxon>
        <taxon>Myoidea</taxon>
        <taxon>Myidae</taxon>
        <taxon>Mya</taxon>
    </lineage>
</organism>
<keyword evidence="4" id="KW-0325">Glycoprotein</keyword>
<evidence type="ECO:0000259" key="8">
    <source>
        <dbReference type="PROSITE" id="PS50853"/>
    </source>
</evidence>
<evidence type="ECO:0000256" key="1">
    <source>
        <dbReference type="ARBA" id="ARBA00004479"/>
    </source>
</evidence>
<feature type="signal peptide" evidence="6">
    <location>
        <begin position="1"/>
        <end position="21"/>
    </location>
</feature>
<keyword evidence="5" id="KW-0393">Immunoglobulin domain</keyword>
<dbReference type="EMBL" id="CP111016">
    <property type="protein sequence ID" value="WAR05961.1"/>
    <property type="molecule type" value="Genomic_DNA"/>
</dbReference>
<feature type="domain" description="Ig-like" evidence="7">
    <location>
        <begin position="132"/>
        <end position="214"/>
    </location>
</feature>
<evidence type="ECO:0000256" key="5">
    <source>
        <dbReference type="ARBA" id="ARBA00023319"/>
    </source>
</evidence>
<dbReference type="InterPro" id="IPR007110">
    <property type="entry name" value="Ig-like_dom"/>
</dbReference>
<name>A0ABY7EAL8_MYAAR</name>
<dbReference type="InterPro" id="IPR051275">
    <property type="entry name" value="Cell_adhesion_signaling"/>
</dbReference>
<accession>A0ABY7EAL8</accession>
<proteinExistence type="predicted"/>
<dbReference type="Proteomes" id="UP001164746">
    <property type="component" value="Chromosome 5"/>
</dbReference>
<dbReference type="PROSITE" id="PS51257">
    <property type="entry name" value="PROKAR_LIPOPROTEIN"/>
    <property type="match status" value="1"/>
</dbReference>
<dbReference type="SMART" id="SM00409">
    <property type="entry name" value="IG"/>
    <property type="match status" value="2"/>
</dbReference>
<dbReference type="SUPFAM" id="SSF49265">
    <property type="entry name" value="Fibronectin type III"/>
    <property type="match status" value="1"/>
</dbReference>
<dbReference type="SMART" id="SM00060">
    <property type="entry name" value="FN3"/>
    <property type="match status" value="1"/>
</dbReference>
<keyword evidence="10" id="KW-1185">Reference proteome</keyword>
<evidence type="ECO:0000256" key="2">
    <source>
        <dbReference type="ARBA" id="ARBA00023136"/>
    </source>
</evidence>
<feature type="chain" id="PRO_5045740394" evidence="6">
    <location>
        <begin position="22"/>
        <end position="636"/>
    </location>
</feature>
<protein>
    <submittedName>
        <fullName evidence="9">HMCN1-like protein</fullName>
    </submittedName>
</protein>